<evidence type="ECO:0000256" key="2">
    <source>
        <dbReference type="SAM" id="SignalP"/>
    </source>
</evidence>
<organism evidence="4 5">
    <name type="scientific">Saccharopolyspora erythraea</name>
    <name type="common">Streptomyces erythraeus</name>
    <dbReference type="NCBI Taxonomy" id="1836"/>
    <lineage>
        <taxon>Bacteria</taxon>
        <taxon>Bacillati</taxon>
        <taxon>Actinomycetota</taxon>
        <taxon>Actinomycetes</taxon>
        <taxon>Pseudonocardiales</taxon>
        <taxon>Pseudonocardiaceae</taxon>
        <taxon>Saccharopolyspora</taxon>
    </lineage>
</organism>
<feature type="signal peptide" evidence="2">
    <location>
        <begin position="1"/>
        <end position="26"/>
    </location>
</feature>
<sequence>MRAGSRLMAVPLAAALLCTAAGSAAAGPPGDDDATFGVVSLNAWHGGTQVDDGVAKTEAFVRSSGADVFGMQETEGTLADELAGRLGWHSYQTGDVALLSRYPIVERFQSRVGVGARLQLDDGRQAVVWTVHLNYTPYGPYDACFDHMTPQQILDREESSGRVDEIRETLEKMAPQIEQARAGGAPVFLTGDFNAPSHLDWTGAAQDSHCGYTVQWPTSVAVAEAGLADSFREANADPVATPGNTWSPVYPKHDGSTGADEPQDRIDFVHHAGSARTVSSTAEVRGEPAPVPDHAGNEWPTDHAAVVSFFSW</sequence>
<dbReference type="GO" id="GO:0004519">
    <property type="term" value="F:endonuclease activity"/>
    <property type="evidence" value="ECO:0007669"/>
    <property type="project" value="UniProtKB-KW"/>
</dbReference>
<protein>
    <submittedName>
        <fullName evidence="4">Endonuclease/exonuclease/phosphatase family protein</fullName>
    </submittedName>
</protein>
<feature type="region of interest" description="Disordered" evidence="1">
    <location>
        <begin position="238"/>
        <end position="263"/>
    </location>
</feature>
<dbReference type="Gene3D" id="3.60.10.10">
    <property type="entry name" value="Endonuclease/exonuclease/phosphatase"/>
    <property type="match status" value="1"/>
</dbReference>
<dbReference type="EMBL" id="BAAAGS010000112">
    <property type="protein sequence ID" value="GAA0564521.1"/>
    <property type="molecule type" value="Genomic_DNA"/>
</dbReference>
<proteinExistence type="predicted"/>
<evidence type="ECO:0000256" key="1">
    <source>
        <dbReference type="SAM" id="MobiDB-lite"/>
    </source>
</evidence>
<dbReference type="Pfam" id="PF03372">
    <property type="entry name" value="Exo_endo_phos"/>
    <property type="match status" value="1"/>
</dbReference>
<dbReference type="PANTHER" id="PTHR41349">
    <property type="match status" value="1"/>
</dbReference>
<gene>
    <name evidence="4" type="ORF">GCM10009533_70630</name>
</gene>
<keyword evidence="4" id="KW-0378">Hydrolase</keyword>
<name>A0ABN1EDS1_SACER</name>
<dbReference type="SUPFAM" id="SSF56219">
    <property type="entry name" value="DNase I-like"/>
    <property type="match status" value="1"/>
</dbReference>
<accession>A0ABN1EDS1</accession>
<feature type="domain" description="Endonuclease/exonuclease/phosphatase" evidence="3">
    <location>
        <begin position="40"/>
        <end position="234"/>
    </location>
</feature>
<feature type="chain" id="PRO_5045508639" evidence="2">
    <location>
        <begin position="27"/>
        <end position="312"/>
    </location>
</feature>
<keyword evidence="4" id="KW-0255">Endonuclease</keyword>
<keyword evidence="5" id="KW-1185">Reference proteome</keyword>
<evidence type="ECO:0000313" key="4">
    <source>
        <dbReference type="EMBL" id="GAA0564521.1"/>
    </source>
</evidence>
<dbReference type="InterPro" id="IPR005135">
    <property type="entry name" value="Endo/exonuclease/phosphatase"/>
</dbReference>
<dbReference type="RefSeq" id="WP_011874691.1">
    <property type="nucleotide sequence ID" value="NZ_BAAAGS010000112.1"/>
</dbReference>
<evidence type="ECO:0000259" key="3">
    <source>
        <dbReference type="Pfam" id="PF03372"/>
    </source>
</evidence>
<reference evidence="4 5" key="1">
    <citation type="journal article" date="2019" name="Int. J. Syst. Evol. Microbiol.">
        <title>The Global Catalogue of Microorganisms (GCM) 10K type strain sequencing project: providing services to taxonomists for standard genome sequencing and annotation.</title>
        <authorList>
            <consortium name="The Broad Institute Genomics Platform"/>
            <consortium name="The Broad Institute Genome Sequencing Center for Infectious Disease"/>
            <person name="Wu L."/>
            <person name="Ma J."/>
        </authorList>
    </citation>
    <scope>NUCLEOTIDE SEQUENCE [LARGE SCALE GENOMIC DNA]</scope>
    <source>
        <strain evidence="4 5">JCM 10303</strain>
    </source>
</reference>
<evidence type="ECO:0000313" key="5">
    <source>
        <dbReference type="Proteomes" id="UP001500729"/>
    </source>
</evidence>
<dbReference type="InterPro" id="IPR036691">
    <property type="entry name" value="Endo/exonu/phosph_ase_sf"/>
</dbReference>
<dbReference type="PANTHER" id="PTHR41349:SF1">
    <property type="entry name" value="PROTEIN CBG08683"/>
    <property type="match status" value="1"/>
</dbReference>
<keyword evidence="2" id="KW-0732">Signal</keyword>
<dbReference type="Proteomes" id="UP001500729">
    <property type="component" value="Unassembled WGS sequence"/>
</dbReference>
<keyword evidence="4" id="KW-0540">Nuclease</keyword>
<comment type="caution">
    <text evidence="4">The sequence shown here is derived from an EMBL/GenBank/DDBJ whole genome shotgun (WGS) entry which is preliminary data.</text>
</comment>